<evidence type="ECO:0000256" key="1">
    <source>
        <dbReference type="SAM" id="MobiDB-lite"/>
    </source>
</evidence>
<dbReference type="GeneID" id="54295776"/>
<sequence>MSSAVESHQGVYVRDNFSEPMSAQHNFANQYDLENPHESMSLYNRVMHEHTKSQLERFTSSASRRRSNGGSSNFSDSSRGSVSSD</sequence>
<dbReference type="OrthoDB" id="5218421at2759"/>
<dbReference type="RefSeq" id="XP_033396094.1">
    <property type="nucleotide sequence ID" value="XM_033538280.1"/>
</dbReference>
<gene>
    <name evidence="2" type="ORF">K452DRAFT_253209</name>
</gene>
<feature type="compositionally biased region" description="Low complexity" evidence="1">
    <location>
        <begin position="68"/>
        <end position="85"/>
    </location>
</feature>
<evidence type="ECO:0000313" key="2">
    <source>
        <dbReference type="EMBL" id="KAF2140381.1"/>
    </source>
</evidence>
<reference evidence="2" key="1">
    <citation type="journal article" date="2020" name="Stud. Mycol.">
        <title>101 Dothideomycetes genomes: a test case for predicting lifestyles and emergence of pathogens.</title>
        <authorList>
            <person name="Haridas S."/>
            <person name="Albert R."/>
            <person name="Binder M."/>
            <person name="Bloem J."/>
            <person name="Labutti K."/>
            <person name="Salamov A."/>
            <person name="Andreopoulos B."/>
            <person name="Baker S."/>
            <person name="Barry K."/>
            <person name="Bills G."/>
            <person name="Bluhm B."/>
            <person name="Cannon C."/>
            <person name="Castanera R."/>
            <person name="Culley D."/>
            <person name="Daum C."/>
            <person name="Ezra D."/>
            <person name="Gonzalez J."/>
            <person name="Henrissat B."/>
            <person name="Kuo A."/>
            <person name="Liang C."/>
            <person name="Lipzen A."/>
            <person name="Lutzoni F."/>
            <person name="Magnuson J."/>
            <person name="Mondo S."/>
            <person name="Nolan M."/>
            <person name="Ohm R."/>
            <person name="Pangilinan J."/>
            <person name="Park H.-J."/>
            <person name="Ramirez L."/>
            <person name="Alfaro M."/>
            <person name="Sun H."/>
            <person name="Tritt A."/>
            <person name="Yoshinaga Y."/>
            <person name="Zwiers L.-H."/>
            <person name="Turgeon B."/>
            <person name="Goodwin S."/>
            <person name="Spatafora J."/>
            <person name="Crous P."/>
            <person name="Grigoriev I."/>
        </authorList>
    </citation>
    <scope>NUCLEOTIDE SEQUENCE</scope>
    <source>
        <strain evidence="2">CBS 121167</strain>
    </source>
</reference>
<dbReference type="Proteomes" id="UP000799438">
    <property type="component" value="Unassembled WGS sequence"/>
</dbReference>
<name>A0A6A6BD04_9PEZI</name>
<feature type="compositionally biased region" description="Basic and acidic residues" evidence="1">
    <location>
        <begin position="46"/>
        <end position="55"/>
    </location>
</feature>
<evidence type="ECO:0000313" key="3">
    <source>
        <dbReference type="Proteomes" id="UP000799438"/>
    </source>
</evidence>
<dbReference type="AlphaFoldDB" id="A0A6A6BD04"/>
<protein>
    <submittedName>
        <fullName evidence="2">Uncharacterized protein</fullName>
    </submittedName>
</protein>
<proteinExistence type="predicted"/>
<dbReference type="EMBL" id="ML995490">
    <property type="protein sequence ID" value="KAF2140381.1"/>
    <property type="molecule type" value="Genomic_DNA"/>
</dbReference>
<keyword evidence="3" id="KW-1185">Reference proteome</keyword>
<feature type="region of interest" description="Disordered" evidence="1">
    <location>
        <begin position="44"/>
        <end position="85"/>
    </location>
</feature>
<organism evidence="2 3">
    <name type="scientific">Aplosporella prunicola CBS 121167</name>
    <dbReference type="NCBI Taxonomy" id="1176127"/>
    <lineage>
        <taxon>Eukaryota</taxon>
        <taxon>Fungi</taxon>
        <taxon>Dikarya</taxon>
        <taxon>Ascomycota</taxon>
        <taxon>Pezizomycotina</taxon>
        <taxon>Dothideomycetes</taxon>
        <taxon>Dothideomycetes incertae sedis</taxon>
        <taxon>Botryosphaeriales</taxon>
        <taxon>Aplosporellaceae</taxon>
        <taxon>Aplosporella</taxon>
    </lineage>
</organism>
<accession>A0A6A6BD04</accession>